<sequence>MSKRNATNSVSNRVNGAKFFVGVDIGGTKILAGLFEDELTIRARRKIRTPKSKSPGEVVEAVVGVVRGLLADGNIRAEQIRAVGIGVPGFAKRGRVFQAYNIGCENFALAAAVRRRLRTPVVVENDCNLFTLGIHRVEFGGKPRTMAGIFFGTGVGGGLILNGELHRGINFAAAEFGQMIVDQHGERVPNTPRGSLESMASHMGLVRQVRRAVRTGQKTILQEELGRSLRGLGGDHLRWAVDKGDRLAVRVVREAAEATGICVASLISALAPERVVLGGGVMEALGKVMLPVIREVAGANVLPGTMGGIEICQTKLGGDGAIIGAAVSAQDRPRGQD</sequence>
<dbReference type="EC" id="2.7.1.2" evidence="1"/>
<dbReference type="GO" id="GO:0004340">
    <property type="term" value="F:glucokinase activity"/>
    <property type="evidence" value="ECO:0007669"/>
    <property type="project" value="UniProtKB-EC"/>
</dbReference>
<dbReference type="AlphaFoldDB" id="A0A075GZL8"/>
<dbReference type="EMBL" id="KF900811">
    <property type="protein sequence ID" value="AIF07737.1"/>
    <property type="molecule type" value="Genomic_DNA"/>
</dbReference>
<gene>
    <name evidence="1" type="primary">glk</name>
</gene>
<dbReference type="PANTHER" id="PTHR18964:SF149">
    <property type="entry name" value="BIFUNCTIONAL UDP-N-ACETYLGLUCOSAMINE 2-EPIMERASE_N-ACETYLMANNOSAMINE KINASE"/>
    <property type="match status" value="1"/>
</dbReference>
<evidence type="ECO:0000313" key="1">
    <source>
        <dbReference type="EMBL" id="AIF07737.1"/>
    </source>
</evidence>
<dbReference type="InterPro" id="IPR043129">
    <property type="entry name" value="ATPase_NBD"/>
</dbReference>
<dbReference type="CDD" id="cd23763">
    <property type="entry name" value="ASKHA_ATPase_ROK"/>
    <property type="match status" value="1"/>
</dbReference>
<accession>A0A075GZL8</accession>
<dbReference type="InterPro" id="IPR000600">
    <property type="entry name" value="ROK"/>
</dbReference>
<dbReference type="PANTHER" id="PTHR18964">
    <property type="entry name" value="ROK (REPRESSOR, ORF, KINASE) FAMILY"/>
    <property type="match status" value="1"/>
</dbReference>
<dbReference type="SUPFAM" id="SSF53067">
    <property type="entry name" value="Actin-like ATPase domain"/>
    <property type="match status" value="1"/>
</dbReference>
<dbReference type="Gene3D" id="3.30.420.40">
    <property type="match status" value="2"/>
</dbReference>
<protein>
    <submittedName>
        <fullName evidence="1">ROK family protein (Glk)</fullName>
        <ecNumber evidence="1">2.7.1.2</ecNumber>
    </submittedName>
</protein>
<keyword evidence="1" id="KW-0808">Transferase</keyword>
<organism evidence="1">
    <name type="scientific">uncultured marine thaumarchaeote KM3_23_F10</name>
    <dbReference type="NCBI Taxonomy" id="1456100"/>
    <lineage>
        <taxon>Archaea</taxon>
        <taxon>Nitrososphaerota</taxon>
        <taxon>environmental samples</taxon>
    </lineage>
</organism>
<dbReference type="Pfam" id="PF00480">
    <property type="entry name" value="ROK"/>
    <property type="match status" value="1"/>
</dbReference>
<name>A0A075GZL8_9ARCH</name>
<proteinExistence type="predicted"/>
<reference evidence="1" key="1">
    <citation type="journal article" date="2014" name="Genome Biol. Evol.">
        <title>Pangenome evidence for extensive interdomain horizontal transfer affecting lineage core and shell genes in uncultured planktonic thaumarchaeota and euryarchaeota.</title>
        <authorList>
            <person name="Deschamps P."/>
            <person name="Zivanovic Y."/>
            <person name="Moreira D."/>
            <person name="Rodriguez-Valera F."/>
            <person name="Lopez-Garcia P."/>
        </authorList>
    </citation>
    <scope>NUCLEOTIDE SEQUENCE</scope>
</reference>